<keyword evidence="6 7" id="KW-0418">Kinase</keyword>
<evidence type="ECO:0000256" key="7">
    <source>
        <dbReference type="RuleBase" id="RU004347"/>
    </source>
</evidence>
<accession>A0A0J1D525</accession>
<dbReference type="Pfam" id="PF01583">
    <property type="entry name" value="APS_kinase"/>
    <property type="match status" value="1"/>
</dbReference>
<dbReference type="InterPro" id="IPR050512">
    <property type="entry name" value="Sulf_AdTrans/APS_kinase"/>
</dbReference>
<dbReference type="GO" id="GO:0010134">
    <property type="term" value="P:sulfate assimilation via adenylyl sulfate reduction"/>
    <property type="evidence" value="ECO:0007669"/>
    <property type="project" value="TreeGrafter"/>
</dbReference>
<dbReference type="CDD" id="cd02027">
    <property type="entry name" value="APSK"/>
    <property type="match status" value="1"/>
</dbReference>
<evidence type="ECO:0000313" key="10">
    <source>
        <dbReference type="Proteomes" id="UP000035963"/>
    </source>
</evidence>
<dbReference type="InterPro" id="IPR002891">
    <property type="entry name" value="APS"/>
</dbReference>
<dbReference type="GO" id="GO:0005737">
    <property type="term" value="C:cytoplasm"/>
    <property type="evidence" value="ECO:0007669"/>
    <property type="project" value="TreeGrafter"/>
</dbReference>
<feature type="binding site" evidence="6">
    <location>
        <begin position="17"/>
        <end position="24"/>
    </location>
    <ligand>
        <name>ATP</name>
        <dbReference type="ChEBI" id="CHEBI:30616"/>
    </ligand>
</feature>
<keyword evidence="5 6" id="KW-0067">ATP-binding</keyword>
<evidence type="ECO:0000259" key="8">
    <source>
        <dbReference type="Pfam" id="PF01583"/>
    </source>
</evidence>
<evidence type="ECO:0000256" key="3">
    <source>
        <dbReference type="ARBA" id="ARBA00022679"/>
    </source>
</evidence>
<evidence type="ECO:0000256" key="6">
    <source>
        <dbReference type="HAMAP-Rule" id="MF_00065"/>
    </source>
</evidence>
<evidence type="ECO:0000256" key="5">
    <source>
        <dbReference type="ARBA" id="ARBA00022840"/>
    </source>
</evidence>
<organism evidence="9 10">
    <name type="scientific">Caballeronia mineralivorans PML1(12)</name>
    <dbReference type="NCBI Taxonomy" id="908627"/>
    <lineage>
        <taxon>Bacteria</taxon>
        <taxon>Pseudomonadati</taxon>
        <taxon>Pseudomonadota</taxon>
        <taxon>Betaproteobacteria</taxon>
        <taxon>Burkholderiales</taxon>
        <taxon>Burkholderiaceae</taxon>
        <taxon>Caballeronia</taxon>
    </lineage>
</organism>
<dbReference type="InterPro" id="IPR059117">
    <property type="entry name" value="APS_kinase_dom"/>
</dbReference>
<comment type="pathway">
    <text evidence="6 7">Sulfur metabolism; hydrogen sulfide biosynthesis; sulfite from sulfate: step 2/3.</text>
</comment>
<dbReference type="GO" id="GO:0004781">
    <property type="term" value="F:sulfate adenylyltransferase (ATP) activity"/>
    <property type="evidence" value="ECO:0007669"/>
    <property type="project" value="TreeGrafter"/>
</dbReference>
<evidence type="ECO:0000256" key="1">
    <source>
        <dbReference type="ARBA" id="ARBA00001823"/>
    </source>
</evidence>
<dbReference type="GO" id="GO:0005524">
    <property type="term" value="F:ATP binding"/>
    <property type="evidence" value="ECO:0007669"/>
    <property type="project" value="UniProtKB-UniRule"/>
</dbReference>
<feature type="active site" description="Phosphoserine intermediate" evidence="6">
    <location>
        <position position="91"/>
    </location>
</feature>
<keyword evidence="10" id="KW-1185">Reference proteome</keyword>
<protein>
    <recommendedName>
        <fullName evidence="2 6">Adenylyl-sulfate kinase</fullName>
        <ecNumber evidence="2 6">2.7.1.25</ecNumber>
    </recommendedName>
    <alternativeName>
        <fullName evidence="6">APS kinase</fullName>
    </alternativeName>
    <alternativeName>
        <fullName evidence="6">ATP adenosine-5'-phosphosulfate 3'-phosphotransferase</fullName>
    </alternativeName>
    <alternativeName>
        <fullName evidence="6">Adenosine-5'-phosphosulfate kinase</fullName>
    </alternativeName>
</protein>
<evidence type="ECO:0000256" key="2">
    <source>
        <dbReference type="ARBA" id="ARBA00012121"/>
    </source>
</evidence>
<reference evidence="9 10" key="1">
    <citation type="journal article" date="2015" name="Genome Announc.">
        <title>Draft Genome Sequence of Burkholderia sp. Strain PML1(12), an Ectomycorrhizosphere-Inhabiting Bacterium with Effective Mineral-Weathering Ability.</title>
        <authorList>
            <person name="Uroz S."/>
            <person name="Oger P."/>
        </authorList>
    </citation>
    <scope>NUCLEOTIDE SEQUENCE [LARGE SCALE GENOMIC DNA]</scope>
    <source>
        <strain evidence="10">PML1(12)</strain>
    </source>
</reference>
<dbReference type="HAMAP" id="MF_00065">
    <property type="entry name" value="Adenylyl_sulf_kinase"/>
    <property type="match status" value="1"/>
</dbReference>
<sequence length="184" mass="19954">MAAATHETDGRVLWLTGLSGAGKSTLAYGLKHHLDSQGIQSVVLDGDALRTGLNVDLGFSVEDRAENVRRVTEVARLFQQAGFIVITALISPLHAQREAARRTIGDGFFEIYVDARLAVCEARDPKGLYARARRGEIQEFTGLSSPYEKPIAADLVIDTERLTLQQSIGILHCFALSASRSSTA</sequence>
<comment type="caution">
    <text evidence="9">The sequence shown here is derived from an EMBL/GenBank/DDBJ whole genome shotgun (WGS) entry which is preliminary data.</text>
</comment>
<dbReference type="GO" id="GO:0004020">
    <property type="term" value="F:adenylylsulfate kinase activity"/>
    <property type="evidence" value="ECO:0007669"/>
    <property type="project" value="UniProtKB-UniRule"/>
</dbReference>
<dbReference type="GO" id="GO:0019379">
    <property type="term" value="P:sulfate assimilation, phosphoadenylyl sulfate reduction by phosphoadenylyl-sulfate reductase (thioredoxin)"/>
    <property type="evidence" value="ECO:0007669"/>
    <property type="project" value="TreeGrafter"/>
</dbReference>
<dbReference type="NCBIfam" id="NF003013">
    <property type="entry name" value="PRK03846.1"/>
    <property type="match status" value="1"/>
</dbReference>
<comment type="similarity">
    <text evidence="6 7">Belongs to the APS kinase family.</text>
</comment>
<keyword evidence="6" id="KW-0597">Phosphoprotein</keyword>
<feature type="domain" description="APS kinase" evidence="8">
    <location>
        <begin position="10"/>
        <end position="158"/>
    </location>
</feature>
<dbReference type="SUPFAM" id="SSF52540">
    <property type="entry name" value="P-loop containing nucleoside triphosphate hydrolases"/>
    <property type="match status" value="1"/>
</dbReference>
<name>A0A0J1D525_9BURK</name>
<evidence type="ECO:0000313" key="9">
    <source>
        <dbReference type="EMBL" id="KLU27812.1"/>
    </source>
</evidence>
<dbReference type="NCBIfam" id="TIGR00455">
    <property type="entry name" value="apsK"/>
    <property type="match status" value="1"/>
</dbReference>
<evidence type="ECO:0000256" key="4">
    <source>
        <dbReference type="ARBA" id="ARBA00022741"/>
    </source>
</evidence>
<dbReference type="EMBL" id="AEJF01000014">
    <property type="protein sequence ID" value="KLU27812.1"/>
    <property type="molecule type" value="Genomic_DNA"/>
</dbReference>
<dbReference type="GO" id="GO:0070814">
    <property type="term" value="P:hydrogen sulfide biosynthetic process"/>
    <property type="evidence" value="ECO:0007669"/>
    <property type="project" value="UniProtKB-UniRule"/>
</dbReference>
<keyword evidence="4 6" id="KW-0547">Nucleotide-binding</keyword>
<dbReference type="InterPro" id="IPR027417">
    <property type="entry name" value="P-loop_NTPase"/>
</dbReference>
<comment type="function">
    <text evidence="6 7">Catalyzes the synthesis of activated sulfate.</text>
</comment>
<dbReference type="PATRIC" id="fig|908627.4.peg.537"/>
<dbReference type="AlphaFoldDB" id="A0A0J1D525"/>
<dbReference type="Proteomes" id="UP000035963">
    <property type="component" value="Unassembled WGS sequence"/>
</dbReference>
<dbReference type="EC" id="2.7.1.25" evidence="2 6"/>
<dbReference type="Gene3D" id="3.40.50.300">
    <property type="entry name" value="P-loop containing nucleotide triphosphate hydrolases"/>
    <property type="match status" value="1"/>
</dbReference>
<dbReference type="PANTHER" id="PTHR42700:SF1">
    <property type="entry name" value="SULFATE ADENYLYLTRANSFERASE"/>
    <property type="match status" value="1"/>
</dbReference>
<dbReference type="PANTHER" id="PTHR42700">
    <property type="entry name" value="SULFATE ADENYLYLTRANSFERASE"/>
    <property type="match status" value="1"/>
</dbReference>
<comment type="catalytic activity">
    <reaction evidence="1 6 7">
        <text>adenosine 5'-phosphosulfate + ATP = 3'-phosphoadenylyl sulfate + ADP + H(+)</text>
        <dbReference type="Rhea" id="RHEA:24152"/>
        <dbReference type="ChEBI" id="CHEBI:15378"/>
        <dbReference type="ChEBI" id="CHEBI:30616"/>
        <dbReference type="ChEBI" id="CHEBI:58243"/>
        <dbReference type="ChEBI" id="CHEBI:58339"/>
        <dbReference type="ChEBI" id="CHEBI:456216"/>
        <dbReference type="EC" id="2.7.1.25"/>
    </reaction>
</comment>
<proteinExistence type="inferred from homology"/>
<dbReference type="UniPathway" id="UPA00140">
    <property type="reaction ID" value="UER00205"/>
</dbReference>
<gene>
    <name evidence="6" type="primary">cysC</name>
    <name evidence="9" type="ORF">EOS_02420</name>
</gene>
<keyword evidence="3 6" id="KW-0808">Transferase</keyword>